<keyword evidence="4 6" id="KW-0663">Pyridoxal phosphate</keyword>
<dbReference type="GO" id="GO:0008483">
    <property type="term" value="F:transaminase activity"/>
    <property type="evidence" value="ECO:0007669"/>
    <property type="project" value="UniProtKB-KW"/>
</dbReference>
<evidence type="ECO:0000313" key="8">
    <source>
        <dbReference type="EMBL" id="MEJ8566087.1"/>
    </source>
</evidence>
<dbReference type="InterPro" id="IPR015421">
    <property type="entry name" value="PyrdxlP-dep_Trfase_major"/>
</dbReference>
<dbReference type="Pfam" id="PF00282">
    <property type="entry name" value="Pyridoxal_deC"/>
    <property type="match status" value="1"/>
</dbReference>
<name>A0AAW9R678_9GAMM</name>
<dbReference type="PRINTS" id="PR00800">
    <property type="entry name" value="YHDCRBOXLASE"/>
</dbReference>
<dbReference type="Gene3D" id="3.90.1150.10">
    <property type="entry name" value="Aspartate Aminotransferase, domain 1"/>
    <property type="match status" value="1"/>
</dbReference>
<gene>
    <name evidence="8" type="ORF">V3330_00510</name>
</gene>
<evidence type="ECO:0000256" key="4">
    <source>
        <dbReference type="ARBA" id="ARBA00022898"/>
    </source>
</evidence>
<dbReference type="RefSeq" id="WP_354693411.1">
    <property type="nucleotide sequence ID" value="NZ_JAZHOG010000001.1"/>
</dbReference>
<keyword evidence="9" id="KW-1185">Reference proteome</keyword>
<comment type="caution">
    <text evidence="8">The sequence shown here is derived from an EMBL/GenBank/DDBJ whole genome shotgun (WGS) entry which is preliminary data.</text>
</comment>
<dbReference type="InterPro" id="IPR015424">
    <property type="entry name" value="PyrdxlP-dep_Trfase"/>
</dbReference>
<dbReference type="GO" id="GO:0006520">
    <property type="term" value="P:amino acid metabolic process"/>
    <property type="evidence" value="ECO:0007669"/>
    <property type="project" value="InterPro"/>
</dbReference>
<evidence type="ECO:0000313" key="9">
    <source>
        <dbReference type="Proteomes" id="UP001359886"/>
    </source>
</evidence>
<comment type="cofactor">
    <cofactor evidence="1 6 7">
        <name>pyridoxal 5'-phosphate</name>
        <dbReference type="ChEBI" id="CHEBI:597326"/>
    </cofactor>
</comment>
<dbReference type="GO" id="GO:0005737">
    <property type="term" value="C:cytoplasm"/>
    <property type="evidence" value="ECO:0007669"/>
    <property type="project" value="TreeGrafter"/>
</dbReference>
<dbReference type="GO" id="GO:0016831">
    <property type="term" value="F:carboxy-lyase activity"/>
    <property type="evidence" value="ECO:0007669"/>
    <property type="project" value="UniProtKB-KW"/>
</dbReference>
<protein>
    <submittedName>
        <fullName evidence="8">Aminotransferase class V-fold PLP-dependent enzyme</fullName>
    </submittedName>
</protein>
<dbReference type="Gene3D" id="3.40.640.10">
    <property type="entry name" value="Type I PLP-dependent aspartate aminotransferase-like (Major domain)"/>
    <property type="match status" value="1"/>
</dbReference>
<dbReference type="PANTHER" id="PTHR45677:SF8">
    <property type="entry name" value="CYSTEINE SULFINIC ACID DECARBOXYLASE"/>
    <property type="match status" value="1"/>
</dbReference>
<dbReference type="PANTHER" id="PTHR45677">
    <property type="entry name" value="GLUTAMATE DECARBOXYLASE-RELATED"/>
    <property type="match status" value="1"/>
</dbReference>
<comment type="similarity">
    <text evidence="2 7">Belongs to the group II decarboxylase family.</text>
</comment>
<evidence type="ECO:0000256" key="3">
    <source>
        <dbReference type="ARBA" id="ARBA00022793"/>
    </source>
</evidence>
<keyword evidence="8" id="KW-0808">Transferase</keyword>
<dbReference type="SUPFAM" id="SSF53383">
    <property type="entry name" value="PLP-dependent transferases"/>
    <property type="match status" value="1"/>
</dbReference>
<keyword evidence="3" id="KW-0210">Decarboxylase</keyword>
<evidence type="ECO:0000256" key="5">
    <source>
        <dbReference type="ARBA" id="ARBA00023239"/>
    </source>
</evidence>
<dbReference type="AlphaFoldDB" id="A0AAW9R678"/>
<dbReference type="EMBL" id="JAZHOG010000001">
    <property type="protein sequence ID" value="MEJ8566087.1"/>
    <property type="molecule type" value="Genomic_DNA"/>
</dbReference>
<evidence type="ECO:0000256" key="6">
    <source>
        <dbReference type="PIRSR" id="PIRSR602129-50"/>
    </source>
</evidence>
<keyword evidence="5 7" id="KW-0456">Lyase</keyword>
<reference evidence="8 9" key="1">
    <citation type="submission" date="2024-02" db="EMBL/GenBank/DDBJ databases">
        <title>A novel Wenzhouxiangellaceae bacterium, isolated from coastal sediments.</title>
        <authorList>
            <person name="Du Z.-J."/>
            <person name="Ye Y.-Q."/>
            <person name="Zhang X.-Y."/>
        </authorList>
    </citation>
    <scope>NUCLEOTIDE SEQUENCE [LARGE SCALE GENOMIC DNA]</scope>
    <source>
        <strain evidence="8 9">CH-27</strain>
    </source>
</reference>
<dbReference type="InterPro" id="IPR010977">
    <property type="entry name" value="Aromatic_deC"/>
</dbReference>
<dbReference type="InterPro" id="IPR015422">
    <property type="entry name" value="PyrdxlP-dep_Trfase_small"/>
</dbReference>
<dbReference type="GO" id="GO:0019752">
    <property type="term" value="P:carboxylic acid metabolic process"/>
    <property type="evidence" value="ECO:0007669"/>
    <property type="project" value="InterPro"/>
</dbReference>
<dbReference type="GO" id="GO:0030170">
    <property type="term" value="F:pyridoxal phosphate binding"/>
    <property type="evidence" value="ECO:0007669"/>
    <property type="project" value="InterPro"/>
</dbReference>
<feature type="modified residue" description="N6-(pyridoxal phosphate)lysine" evidence="6">
    <location>
        <position position="302"/>
    </location>
</feature>
<evidence type="ECO:0000256" key="2">
    <source>
        <dbReference type="ARBA" id="ARBA00009533"/>
    </source>
</evidence>
<organism evidence="8 9">
    <name type="scientific">Elongatibacter sediminis</name>
    <dbReference type="NCBI Taxonomy" id="3119006"/>
    <lineage>
        <taxon>Bacteria</taxon>
        <taxon>Pseudomonadati</taxon>
        <taxon>Pseudomonadota</taxon>
        <taxon>Gammaproteobacteria</taxon>
        <taxon>Chromatiales</taxon>
        <taxon>Wenzhouxiangellaceae</taxon>
        <taxon>Elongatibacter</taxon>
    </lineage>
</organism>
<evidence type="ECO:0000256" key="1">
    <source>
        <dbReference type="ARBA" id="ARBA00001933"/>
    </source>
</evidence>
<keyword evidence="8" id="KW-0032">Aminotransferase</keyword>
<dbReference type="Proteomes" id="UP001359886">
    <property type="component" value="Unassembled WGS sequence"/>
</dbReference>
<accession>A0AAW9R678</accession>
<evidence type="ECO:0000256" key="7">
    <source>
        <dbReference type="RuleBase" id="RU000382"/>
    </source>
</evidence>
<proteinExistence type="inferred from homology"/>
<sequence length="486" mass="52312">MRDQPTIDQTLRDEAEVLTRNIGEVLAETIGSLDDRTSLPPGADTALKSLEESLPETGNGLEPTLERLLELNRQAGANTGGPRCFHFVIGGSTPAALAADLLATACETLTYTWVTSPIGVTMELRALAWLRELFGLPADWSGAMVTGGTMANFVGLAAGRQWWGEQHGFDVSEDGLAGKPRMPVLTSGFVHAATRKCLALQGIGRGNLQTFTADATGRIDLDGFEQGLRQLDGAPALVVVNAGEVNAGAFDPVEEMISIARQHKVWVHVDGAFGLFARVSPRTEHLVRGVEYADSVAVDGHKWLNVPYDSGYAFVRDHGLMARAFRYTADYLPPEDDPRPTLGAIAPESSRRGRSFAVWATLAAYGREGQRRLVEHCLDNARHLADRVTAAEDLELLAEVGLNIVPFRFNPGGLSDEQLDDLNHRLGEAVLADGRFLVGTSKLGPRTIFRPAFSNWRTTTGHVDEFVTVIRELGAAVHAGGGSSAG</sequence>
<dbReference type="InterPro" id="IPR002129">
    <property type="entry name" value="PyrdxlP-dep_de-COase"/>
</dbReference>